<keyword evidence="2" id="KW-1185">Reference proteome</keyword>
<name>A0ABU2ZQX8_9ALTE</name>
<sequence length="836" mass="90283">MMTLSNYSHTQYSPLSSMFLRLVILAFAISILAACGGSDAPVAVEETPIPPPETEAPVNYTGPPPATEDVQNFKLNVWDNLATSDNCGACHIQDQQSPSFARFDDINEAYRITNTLVNKSSPKDSELITKVAGGHNCWLSSVQACTDIMETWIGAWLTTDESANEIVLEAPPEVDVGENKNFPADPALFAEYVHPALELYCSECHQSSASVPISPYIGSNDITEAYLASISKINLDAPSESRLVARLRDEFHNCWTEDCAADGLTVQNSIEQMADEIEVTALDANLVASKATSLVDGILASSGGRFESNAIAKWEFKAGAGNIAFDTSGLSPAIDLTISGGYQWVGGNGVRFFDDGKAQGTTATSKKLYDLISGTGEFSIEAWVQPGNVTQEGPARIISYSGGDDTRNFMLGQTLYNYDFLVRHDNTDANGEPSLSTANADEVLQAALQHVVVNYDGAGGRRIFVNGQDTGYEDSVEGALLSEWDDSFAFVLGSEVSGRFNFDGILRMVTIHNRVLTPEQIAGNFDAGVGEKYYLLFGISELVNVEQAYVGFEVSQFDSYTYLFSTPFVVSLDPNADMDGIDIQGMRIGVNGREERTGQVFATLDTVVDGSQTAQTLGYQVSRQGTIIPVQKGPDLDQFFLTFDEIASATSIRTASPPPTVAEPIDIEAQAEIGVRDFAEINASMATLTGIASNRDEVLGTFNTLRQQLPSVTNMDSYLTSNQMAVTQLAIRYCDTLVEDTSLRNEYFPNVDFAYDVNSGIDDQFKQQLIDPLTESMLTNNDPSQPNAVDVGQEISNLIDKLAVCSNNNSCSADTTETIAKASCAAILGSAVVVLQ</sequence>
<dbReference type="Gene3D" id="2.60.120.200">
    <property type="match status" value="1"/>
</dbReference>
<organism evidence="1 2">
    <name type="scientific">Glaciecola petra</name>
    <dbReference type="NCBI Taxonomy" id="3075602"/>
    <lineage>
        <taxon>Bacteria</taxon>
        <taxon>Pseudomonadati</taxon>
        <taxon>Pseudomonadota</taxon>
        <taxon>Gammaproteobacteria</taxon>
        <taxon>Alteromonadales</taxon>
        <taxon>Alteromonadaceae</taxon>
        <taxon>Glaciecola</taxon>
    </lineage>
</organism>
<dbReference type="InterPro" id="IPR013320">
    <property type="entry name" value="ConA-like_dom_sf"/>
</dbReference>
<reference evidence="1 2" key="1">
    <citation type="submission" date="2023-09" db="EMBL/GenBank/DDBJ databases">
        <authorList>
            <person name="Rey-Velasco X."/>
        </authorList>
    </citation>
    <scope>NUCLEOTIDE SEQUENCE [LARGE SCALE GENOMIC DNA]</scope>
    <source>
        <strain evidence="1 2">P117</strain>
    </source>
</reference>
<accession>A0ABU2ZQX8</accession>
<evidence type="ECO:0000313" key="1">
    <source>
        <dbReference type="EMBL" id="MDT0595017.1"/>
    </source>
</evidence>
<evidence type="ECO:0000313" key="2">
    <source>
        <dbReference type="Proteomes" id="UP001253545"/>
    </source>
</evidence>
<dbReference type="Proteomes" id="UP001253545">
    <property type="component" value="Unassembled WGS sequence"/>
</dbReference>
<dbReference type="EMBL" id="JAVRHX010000002">
    <property type="protein sequence ID" value="MDT0595017.1"/>
    <property type="molecule type" value="Genomic_DNA"/>
</dbReference>
<proteinExistence type="predicted"/>
<dbReference type="SUPFAM" id="SSF49899">
    <property type="entry name" value="Concanavalin A-like lectins/glucanases"/>
    <property type="match status" value="1"/>
</dbReference>
<dbReference type="RefSeq" id="WP_311368534.1">
    <property type="nucleotide sequence ID" value="NZ_JAVRHX010000002.1"/>
</dbReference>
<dbReference type="Pfam" id="PF13385">
    <property type="entry name" value="Laminin_G_3"/>
    <property type="match status" value="1"/>
</dbReference>
<gene>
    <name evidence="1" type="ORF">RM552_09205</name>
</gene>
<comment type="caution">
    <text evidence="1">The sequence shown here is derived from an EMBL/GenBank/DDBJ whole genome shotgun (WGS) entry which is preliminary data.</text>
</comment>
<protein>
    <submittedName>
        <fullName evidence="1">LamG domain-containing protein</fullName>
    </submittedName>
</protein>